<dbReference type="InterPro" id="IPR000073">
    <property type="entry name" value="AB_hydrolase_1"/>
</dbReference>
<comment type="caution">
    <text evidence="2">The sequence shown here is derived from an EMBL/GenBank/DDBJ whole genome shotgun (WGS) entry which is preliminary data.</text>
</comment>
<gene>
    <name evidence="2" type="ORF">S03H2_23077</name>
</gene>
<dbReference type="SUPFAM" id="SSF53474">
    <property type="entry name" value="alpha/beta-Hydrolases"/>
    <property type="match status" value="1"/>
</dbReference>
<reference evidence="2" key="1">
    <citation type="journal article" date="2014" name="Front. Microbiol.">
        <title>High frequency of phylogenetically diverse reductive dehalogenase-homologous genes in deep subseafloor sedimentary metagenomes.</title>
        <authorList>
            <person name="Kawai M."/>
            <person name="Futagami T."/>
            <person name="Toyoda A."/>
            <person name="Takaki Y."/>
            <person name="Nishi S."/>
            <person name="Hori S."/>
            <person name="Arai W."/>
            <person name="Tsubouchi T."/>
            <person name="Morono Y."/>
            <person name="Uchiyama I."/>
            <person name="Ito T."/>
            <person name="Fujiyama A."/>
            <person name="Inagaki F."/>
            <person name="Takami H."/>
        </authorList>
    </citation>
    <scope>NUCLEOTIDE SEQUENCE</scope>
    <source>
        <strain evidence="2">Expedition CK06-06</strain>
    </source>
</reference>
<feature type="domain" description="AB hydrolase-1" evidence="1">
    <location>
        <begin position="25"/>
        <end position="87"/>
    </location>
</feature>
<dbReference type="Pfam" id="PF12697">
    <property type="entry name" value="Abhydrolase_6"/>
    <property type="match status" value="1"/>
</dbReference>
<accession>X1F9P8</accession>
<sequence>MENRETGGIGFISGHWPLDPDKPTLIFIHGAALTNVFWESQVKSLTEFANTVAADLPGHGTSQSPGKENISDYAQSVIDFLDLIEAPRPIPCG</sequence>
<dbReference type="AlphaFoldDB" id="X1F9P8"/>
<feature type="non-terminal residue" evidence="2">
    <location>
        <position position="93"/>
    </location>
</feature>
<protein>
    <recommendedName>
        <fullName evidence="1">AB hydrolase-1 domain-containing protein</fullName>
    </recommendedName>
</protein>
<organism evidence="2">
    <name type="scientific">marine sediment metagenome</name>
    <dbReference type="NCBI Taxonomy" id="412755"/>
    <lineage>
        <taxon>unclassified sequences</taxon>
        <taxon>metagenomes</taxon>
        <taxon>ecological metagenomes</taxon>
    </lineage>
</organism>
<dbReference type="EMBL" id="BARU01012538">
    <property type="protein sequence ID" value="GAH42366.1"/>
    <property type="molecule type" value="Genomic_DNA"/>
</dbReference>
<evidence type="ECO:0000313" key="2">
    <source>
        <dbReference type="EMBL" id="GAH42366.1"/>
    </source>
</evidence>
<proteinExistence type="predicted"/>
<dbReference type="InterPro" id="IPR029058">
    <property type="entry name" value="AB_hydrolase_fold"/>
</dbReference>
<dbReference type="Gene3D" id="3.40.50.1820">
    <property type="entry name" value="alpha/beta hydrolase"/>
    <property type="match status" value="1"/>
</dbReference>
<evidence type="ECO:0000259" key="1">
    <source>
        <dbReference type="Pfam" id="PF12697"/>
    </source>
</evidence>
<name>X1F9P8_9ZZZZ</name>